<dbReference type="CDD" id="cd00130">
    <property type="entry name" value="PAS"/>
    <property type="match status" value="1"/>
</dbReference>
<sequence>MNLLRRLNFRRKLNLGITLIVLFVAALLSVFVTRIAANALIEESKRRGAVLATNLALRAADPMLSTDFLRLRNLVDELLNVDSDIVYAFIMDDRSQVLAHTFGRTFPLDLLEANEAEDGHLAVRLLDTGRERIYDFAAPVMVGGREFGTIRIGLSRTKVLDVVNGMIFAISGLSVVALLVAVVISAHFAKRITARIGALKEHAEEIVRGNLHLPATTSARRNCWEQRLCGRTDCPAYGDAERRCWYVKGTACAGCDGRAYPAKLAQCRQCEVYETFAGDEIEELADTFDVMAHALRAHIAELRETERDLTRQQGIMRTILEVTPDRLALLDEHLRYLSVNKAFADSPGLAPSEIIGKSDFDIFPRDKAELRVAENRAILTGGQPVYREAQDRRDAVSAAGGSDAASDFGHGRDEWFHLVKVPVSDETGRIIGVLSTARDITAIRSYQDQLIQSQKMESVGKLAGGVAHEINTPLGIILGYAQLLQEDVPPDAQMHQDLQIIEKQAKFCRKIVSDLLGFSRQTQSQKKEMCFNNSIMEVVSLVRHTFSLENVTILADLDDRLPVIYGAPEKLKQVWMNLLHNATGAMPDGGLIKVRTGLDIMNMTVTAWFADTGIGIPEPHLQKIFDPFFSTKPVGKGTGLGLSVSFGIIEDHEGFIEAHSPLPPGFIDEDMPQGATRGPGTVFRVVLPPEPQGAADLPDTDPRAKVQEEEPQEYPNNENRTGEGTL</sequence>
<dbReference type="SUPFAM" id="SSF55874">
    <property type="entry name" value="ATPase domain of HSP90 chaperone/DNA topoisomerase II/histidine kinase"/>
    <property type="match status" value="1"/>
</dbReference>
<evidence type="ECO:0000256" key="5">
    <source>
        <dbReference type="ARBA" id="ARBA00022553"/>
    </source>
</evidence>
<name>A0ABY9QY70_9BACT</name>
<feature type="domain" description="Histidine kinase" evidence="16">
    <location>
        <begin position="465"/>
        <end position="691"/>
    </location>
</feature>
<evidence type="ECO:0000259" key="19">
    <source>
        <dbReference type="PROSITE" id="PS50885"/>
    </source>
</evidence>
<dbReference type="InterPro" id="IPR003660">
    <property type="entry name" value="HAMP_dom"/>
</dbReference>
<dbReference type="InterPro" id="IPR036097">
    <property type="entry name" value="HisK_dim/P_sf"/>
</dbReference>
<dbReference type="PROSITE" id="PS50885">
    <property type="entry name" value="HAMP"/>
    <property type="match status" value="1"/>
</dbReference>
<dbReference type="Pfam" id="PF17203">
    <property type="entry name" value="sCache_3_2"/>
    <property type="match status" value="1"/>
</dbReference>
<feature type="domain" description="PAS" evidence="17">
    <location>
        <begin position="312"/>
        <end position="381"/>
    </location>
</feature>
<keyword evidence="11 15" id="KW-1133">Transmembrane helix</keyword>
<protein>
    <recommendedName>
        <fullName evidence="3">histidine kinase</fullName>
        <ecNumber evidence="3">2.7.13.3</ecNumber>
    </recommendedName>
</protein>
<feature type="transmembrane region" description="Helical" evidence="15">
    <location>
        <begin position="166"/>
        <end position="189"/>
    </location>
</feature>
<dbReference type="Pfam" id="PF02518">
    <property type="entry name" value="HATPase_c"/>
    <property type="match status" value="1"/>
</dbReference>
<comment type="catalytic activity">
    <reaction evidence="1">
        <text>ATP + protein L-histidine = ADP + protein N-phospho-L-histidine.</text>
        <dbReference type="EC" id="2.7.13.3"/>
    </reaction>
</comment>
<reference evidence="20" key="1">
    <citation type="submission" date="2023-09" db="EMBL/GenBank/DDBJ databases">
        <authorList>
            <consortium name="CW5 consortium"/>
            <person name="Lu C.-W."/>
        </authorList>
    </citation>
    <scope>NUCLEOTIDE SEQUENCE</scope>
    <source>
        <strain evidence="20">KPS</strain>
    </source>
</reference>
<dbReference type="Pfam" id="PF00512">
    <property type="entry name" value="HisKA"/>
    <property type="match status" value="1"/>
</dbReference>
<dbReference type="PRINTS" id="PR00344">
    <property type="entry name" value="BCTRLSENSOR"/>
</dbReference>
<organism evidence="20 21">
    <name type="scientific">Nitratidesulfovibrio liaohensis</name>
    <dbReference type="NCBI Taxonomy" id="2604158"/>
    <lineage>
        <taxon>Bacteria</taxon>
        <taxon>Pseudomonadati</taxon>
        <taxon>Thermodesulfobacteriota</taxon>
        <taxon>Desulfovibrionia</taxon>
        <taxon>Desulfovibrionales</taxon>
        <taxon>Desulfovibrionaceae</taxon>
        <taxon>Nitratidesulfovibrio</taxon>
    </lineage>
</organism>
<keyword evidence="10" id="KW-0067">ATP-binding</keyword>
<evidence type="ECO:0000256" key="6">
    <source>
        <dbReference type="ARBA" id="ARBA00022679"/>
    </source>
</evidence>
<dbReference type="InterPro" id="IPR000700">
    <property type="entry name" value="PAS-assoc_C"/>
</dbReference>
<evidence type="ECO:0000256" key="7">
    <source>
        <dbReference type="ARBA" id="ARBA00022692"/>
    </source>
</evidence>
<dbReference type="EMBL" id="CP133659">
    <property type="protein sequence ID" value="WMW64480.1"/>
    <property type="molecule type" value="Genomic_DNA"/>
</dbReference>
<evidence type="ECO:0000256" key="11">
    <source>
        <dbReference type="ARBA" id="ARBA00022989"/>
    </source>
</evidence>
<dbReference type="NCBIfam" id="TIGR00229">
    <property type="entry name" value="sensory_box"/>
    <property type="match status" value="1"/>
</dbReference>
<dbReference type="PROSITE" id="PS50112">
    <property type="entry name" value="PAS"/>
    <property type="match status" value="1"/>
</dbReference>
<evidence type="ECO:0000256" key="8">
    <source>
        <dbReference type="ARBA" id="ARBA00022741"/>
    </source>
</evidence>
<dbReference type="Proteomes" id="UP001180616">
    <property type="component" value="Chromosome"/>
</dbReference>
<evidence type="ECO:0000259" key="16">
    <source>
        <dbReference type="PROSITE" id="PS50109"/>
    </source>
</evidence>
<dbReference type="SUPFAM" id="SSF47384">
    <property type="entry name" value="Homodimeric domain of signal transducing histidine kinase"/>
    <property type="match status" value="1"/>
</dbReference>
<dbReference type="InterPro" id="IPR003661">
    <property type="entry name" value="HisK_dim/P_dom"/>
</dbReference>
<dbReference type="RefSeq" id="WP_309540572.1">
    <property type="nucleotide sequence ID" value="NZ_CP133659.1"/>
</dbReference>
<accession>A0ABY9QY70</accession>
<keyword evidence="8" id="KW-0547">Nucleotide-binding</keyword>
<dbReference type="InterPro" id="IPR033463">
    <property type="entry name" value="sCache_3"/>
</dbReference>
<dbReference type="SMART" id="SM00388">
    <property type="entry name" value="HisKA"/>
    <property type="match status" value="1"/>
</dbReference>
<dbReference type="PROSITE" id="PS50113">
    <property type="entry name" value="PAC"/>
    <property type="match status" value="1"/>
</dbReference>
<keyword evidence="4" id="KW-1003">Cell membrane</keyword>
<dbReference type="InterPro" id="IPR029151">
    <property type="entry name" value="Sensor-like_sf"/>
</dbReference>
<feature type="region of interest" description="Disordered" evidence="14">
    <location>
        <begin position="673"/>
        <end position="726"/>
    </location>
</feature>
<gene>
    <name evidence="20" type="ORF">KPS_002500</name>
</gene>
<evidence type="ECO:0000256" key="9">
    <source>
        <dbReference type="ARBA" id="ARBA00022777"/>
    </source>
</evidence>
<dbReference type="InterPro" id="IPR035965">
    <property type="entry name" value="PAS-like_dom_sf"/>
</dbReference>
<keyword evidence="13 15" id="KW-0472">Membrane</keyword>
<dbReference type="Gene3D" id="3.30.450.20">
    <property type="entry name" value="PAS domain"/>
    <property type="match status" value="1"/>
</dbReference>
<dbReference type="PANTHER" id="PTHR43065:SF46">
    <property type="entry name" value="C4-DICARBOXYLATE TRANSPORT SENSOR PROTEIN DCTB"/>
    <property type="match status" value="1"/>
</dbReference>
<evidence type="ECO:0000256" key="10">
    <source>
        <dbReference type="ARBA" id="ARBA00022840"/>
    </source>
</evidence>
<evidence type="ECO:0000256" key="4">
    <source>
        <dbReference type="ARBA" id="ARBA00022475"/>
    </source>
</evidence>
<dbReference type="InterPro" id="IPR004358">
    <property type="entry name" value="Sig_transdc_His_kin-like_C"/>
</dbReference>
<dbReference type="SMART" id="SM00387">
    <property type="entry name" value="HATPase_c"/>
    <property type="match status" value="1"/>
</dbReference>
<evidence type="ECO:0000256" key="13">
    <source>
        <dbReference type="ARBA" id="ARBA00023136"/>
    </source>
</evidence>
<evidence type="ECO:0000259" key="17">
    <source>
        <dbReference type="PROSITE" id="PS50112"/>
    </source>
</evidence>
<feature type="domain" description="PAC" evidence="18">
    <location>
        <begin position="399"/>
        <end position="452"/>
    </location>
</feature>
<comment type="subcellular location">
    <subcellularLocation>
        <location evidence="2">Cell membrane</location>
        <topology evidence="2">Multi-pass membrane protein</topology>
    </subcellularLocation>
</comment>
<evidence type="ECO:0000256" key="12">
    <source>
        <dbReference type="ARBA" id="ARBA00023012"/>
    </source>
</evidence>
<evidence type="ECO:0000313" key="20">
    <source>
        <dbReference type="EMBL" id="WMW64480.1"/>
    </source>
</evidence>
<dbReference type="SUPFAM" id="SSF103190">
    <property type="entry name" value="Sensory domain-like"/>
    <property type="match status" value="1"/>
</dbReference>
<keyword evidence="7 15" id="KW-0812">Transmembrane</keyword>
<dbReference type="Pfam" id="PF08448">
    <property type="entry name" value="PAS_4"/>
    <property type="match status" value="1"/>
</dbReference>
<dbReference type="InterPro" id="IPR005467">
    <property type="entry name" value="His_kinase_dom"/>
</dbReference>
<dbReference type="Gene3D" id="3.30.565.10">
    <property type="entry name" value="Histidine kinase-like ATPase, C-terminal domain"/>
    <property type="match status" value="1"/>
</dbReference>
<evidence type="ECO:0000256" key="1">
    <source>
        <dbReference type="ARBA" id="ARBA00000085"/>
    </source>
</evidence>
<keyword evidence="9" id="KW-0418">Kinase</keyword>
<feature type="domain" description="HAMP" evidence="19">
    <location>
        <begin position="274"/>
        <end position="300"/>
    </location>
</feature>
<dbReference type="PANTHER" id="PTHR43065">
    <property type="entry name" value="SENSOR HISTIDINE KINASE"/>
    <property type="match status" value="1"/>
</dbReference>
<keyword evidence="21" id="KW-1185">Reference proteome</keyword>
<dbReference type="Gene3D" id="1.10.287.130">
    <property type="match status" value="1"/>
</dbReference>
<keyword evidence="12" id="KW-0902">Two-component regulatory system</keyword>
<proteinExistence type="predicted"/>
<dbReference type="CDD" id="cd00082">
    <property type="entry name" value="HisKA"/>
    <property type="match status" value="1"/>
</dbReference>
<dbReference type="InterPro" id="IPR003594">
    <property type="entry name" value="HATPase_dom"/>
</dbReference>
<dbReference type="EC" id="2.7.13.3" evidence="3"/>
<evidence type="ECO:0000256" key="14">
    <source>
        <dbReference type="SAM" id="MobiDB-lite"/>
    </source>
</evidence>
<evidence type="ECO:0000256" key="2">
    <source>
        <dbReference type="ARBA" id="ARBA00004651"/>
    </source>
</evidence>
<evidence type="ECO:0000256" key="3">
    <source>
        <dbReference type="ARBA" id="ARBA00012438"/>
    </source>
</evidence>
<dbReference type="InterPro" id="IPR036890">
    <property type="entry name" value="HATPase_C_sf"/>
</dbReference>
<keyword evidence="5" id="KW-0597">Phosphoprotein</keyword>
<evidence type="ECO:0000313" key="21">
    <source>
        <dbReference type="Proteomes" id="UP001180616"/>
    </source>
</evidence>
<evidence type="ECO:0000259" key="18">
    <source>
        <dbReference type="PROSITE" id="PS50113"/>
    </source>
</evidence>
<evidence type="ECO:0000256" key="15">
    <source>
        <dbReference type="SAM" id="Phobius"/>
    </source>
</evidence>
<feature type="transmembrane region" description="Helical" evidence="15">
    <location>
        <begin position="15"/>
        <end position="37"/>
    </location>
</feature>
<dbReference type="InterPro" id="IPR013656">
    <property type="entry name" value="PAS_4"/>
</dbReference>
<keyword evidence="6" id="KW-0808">Transferase</keyword>
<dbReference type="PROSITE" id="PS50109">
    <property type="entry name" value="HIS_KIN"/>
    <property type="match status" value="1"/>
</dbReference>
<dbReference type="InterPro" id="IPR000014">
    <property type="entry name" value="PAS"/>
</dbReference>
<dbReference type="SUPFAM" id="SSF55785">
    <property type="entry name" value="PYP-like sensor domain (PAS domain)"/>
    <property type="match status" value="1"/>
</dbReference>